<name>A1ZKE2_MICM2</name>
<dbReference type="eggNOG" id="COG4886">
    <property type="taxonomic scope" value="Bacteria"/>
</dbReference>
<protein>
    <submittedName>
        <fullName evidence="4">Leucine-rich repeat containing protein</fullName>
    </submittedName>
</protein>
<dbReference type="Pfam" id="PF23598">
    <property type="entry name" value="LRR_14"/>
    <property type="match status" value="2"/>
</dbReference>
<dbReference type="Proteomes" id="UP000004095">
    <property type="component" value="Unassembled WGS sequence"/>
</dbReference>
<feature type="domain" description="Disease resistance R13L4/SHOC-2-like LRR" evidence="3">
    <location>
        <begin position="220"/>
        <end position="291"/>
    </location>
</feature>
<dbReference type="SMART" id="SM00369">
    <property type="entry name" value="LRR_TYP"/>
    <property type="match status" value="8"/>
</dbReference>
<dbReference type="InterPro" id="IPR032675">
    <property type="entry name" value="LRR_dom_sf"/>
</dbReference>
<dbReference type="PROSITE" id="PS51450">
    <property type="entry name" value="LRR"/>
    <property type="match status" value="5"/>
</dbReference>
<dbReference type="InterPro" id="IPR003591">
    <property type="entry name" value="Leu-rich_rpt_typical-subtyp"/>
</dbReference>
<dbReference type="PRINTS" id="PR00019">
    <property type="entry name" value="LEURICHRPT"/>
</dbReference>
<keyword evidence="5" id="KW-1185">Reference proteome</keyword>
<evidence type="ECO:0000313" key="5">
    <source>
        <dbReference type="Proteomes" id="UP000004095"/>
    </source>
</evidence>
<dbReference type="RefSeq" id="WP_002696789.1">
    <property type="nucleotide sequence ID" value="NZ_AAWS01000012.1"/>
</dbReference>
<dbReference type="SMART" id="SM00364">
    <property type="entry name" value="LRR_BAC"/>
    <property type="match status" value="6"/>
</dbReference>
<evidence type="ECO:0000256" key="1">
    <source>
        <dbReference type="ARBA" id="ARBA00022614"/>
    </source>
</evidence>
<evidence type="ECO:0000313" key="4">
    <source>
        <dbReference type="EMBL" id="EAY29168.1"/>
    </source>
</evidence>
<evidence type="ECO:0000259" key="3">
    <source>
        <dbReference type="Pfam" id="PF23598"/>
    </source>
</evidence>
<dbReference type="PANTHER" id="PTHR48051:SF54">
    <property type="entry name" value="LEUCINE-RICH REPEAT-CONTAINING PROTEIN"/>
    <property type="match status" value="1"/>
</dbReference>
<dbReference type="AlphaFoldDB" id="A1ZKE2"/>
<dbReference type="OrthoDB" id="874855at2"/>
<dbReference type="SMART" id="SM00365">
    <property type="entry name" value="LRR_SD22"/>
    <property type="match status" value="6"/>
</dbReference>
<keyword evidence="1" id="KW-0433">Leucine-rich repeat</keyword>
<keyword evidence="2" id="KW-0677">Repeat</keyword>
<dbReference type="Pfam" id="PF13855">
    <property type="entry name" value="LRR_8"/>
    <property type="match status" value="1"/>
</dbReference>
<organism evidence="4 5">
    <name type="scientific">Microscilla marina ATCC 23134</name>
    <dbReference type="NCBI Taxonomy" id="313606"/>
    <lineage>
        <taxon>Bacteria</taxon>
        <taxon>Pseudomonadati</taxon>
        <taxon>Bacteroidota</taxon>
        <taxon>Cytophagia</taxon>
        <taxon>Cytophagales</taxon>
        <taxon>Microscillaceae</taxon>
        <taxon>Microscilla</taxon>
    </lineage>
</organism>
<dbReference type="InterPro" id="IPR055414">
    <property type="entry name" value="LRR_R13L4/SHOC2-like"/>
</dbReference>
<gene>
    <name evidence="4" type="ORF">M23134_02359</name>
</gene>
<dbReference type="EMBL" id="AAWS01000012">
    <property type="protein sequence ID" value="EAY29168.1"/>
    <property type="molecule type" value="Genomic_DNA"/>
</dbReference>
<evidence type="ECO:0000256" key="2">
    <source>
        <dbReference type="ARBA" id="ARBA00022737"/>
    </source>
</evidence>
<dbReference type="PANTHER" id="PTHR48051">
    <property type="match status" value="1"/>
</dbReference>
<sequence length="384" mass="44705">MDEQANFRDYFQALPKIKKLLESNNEVNLELAFQLLQGQDISNKLLTHIFALSLFHSDRTIREKSKKMYKHLAPAEFYQATEPEWRYLYSHVDEEEISGFLDVISENTPIDKVEMGNTVLELLGRGIRFCLENKTAPPEVILEPYYRGNQLFLKHFNLTRLPKEICLLKGLKVLNLSDNQLTNLPAEITELRDLEELNLRNNQLTELPDKVIELTNLRELWLGTNQLVGLPPEIGQLFSLQNLYLYDNQLENLPLEVGQLVSLRNLYLDNNELLTLPAEIGNLTNLRELVLSYNRLITLPIRIGELAQLEVLYLQNNQLKRLPEEIGLLQNLEELYIENNRITHLPEEIAQLSQLKYLYAQNNMFSSGEKEKIRELLPSTEIYF</sequence>
<dbReference type="SUPFAM" id="SSF52058">
    <property type="entry name" value="L domain-like"/>
    <property type="match status" value="1"/>
</dbReference>
<dbReference type="GO" id="GO:0005737">
    <property type="term" value="C:cytoplasm"/>
    <property type="evidence" value="ECO:0007669"/>
    <property type="project" value="TreeGrafter"/>
</dbReference>
<feature type="domain" description="Disease resistance R13L4/SHOC-2-like LRR" evidence="3">
    <location>
        <begin position="303"/>
        <end position="364"/>
    </location>
</feature>
<comment type="caution">
    <text evidence="4">The sequence shown here is derived from an EMBL/GenBank/DDBJ whole genome shotgun (WGS) entry which is preliminary data.</text>
</comment>
<dbReference type="Gene3D" id="3.80.10.10">
    <property type="entry name" value="Ribonuclease Inhibitor"/>
    <property type="match status" value="2"/>
</dbReference>
<reference evidence="4 5" key="1">
    <citation type="submission" date="2007-01" db="EMBL/GenBank/DDBJ databases">
        <authorList>
            <person name="Haygood M."/>
            <person name="Podell S."/>
            <person name="Anderson C."/>
            <person name="Hopkinson B."/>
            <person name="Roe K."/>
            <person name="Barbeau K."/>
            <person name="Gaasterland T."/>
            <person name="Ferriera S."/>
            <person name="Johnson J."/>
            <person name="Kravitz S."/>
            <person name="Beeson K."/>
            <person name="Sutton G."/>
            <person name="Rogers Y.-H."/>
            <person name="Friedman R."/>
            <person name="Frazier M."/>
            <person name="Venter J.C."/>
        </authorList>
    </citation>
    <scope>NUCLEOTIDE SEQUENCE [LARGE SCALE GENOMIC DNA]</scope>
    <source>
        <strain evidence="4 5">ATCC 23134</strain>
    </source>
</reference>
<dbReference type="InterPro" id="IPR050216">
    <property type="entry name" value="LRR_domain-containing"/>
</dbReference>
<proteinExistence type="predicted"/>
<dbReference type="InterPro" id="IPR001611">
    <property type="entry name" value="Leu-rich_rpt"/>
</dbReference>
<accession>A1ZKE2</accession>